<keyword evidence="7" id="KW-0472">Membrane</keyword>
<protein>
    <submittedName>
        <fullName evidence="9">GHKL domain-containing protein</fullName>
    </submittedName>
</protein>
<feature type="transmembrane region" description="Helical" evidence="7">
    <location>
        <begin position="72"/>
        <end position="90"/>
    </location>
</feature>
<dbReference type="InterPro" id="IPR039506">
    <property type="entry name" value="SPOB_a"/>
</dbReference>
<feature type="transmembrane region" description="Helical" evidence="7">
    <location>
        <begin position="208"/>
        <end position="228"/>
    </location>
</feature>
<keyword evidence="2" id="KW-0808">Transferase</keyword>
<evidence type="ECO:0000256" key="5">
    <source>
        <dbReference type="ARBA" id="ARBA00022840"/>
    </source>
</evidence>
<name>A0ABT9IT96_9BACL</name>
<dbReference type="Gene3D" id="3.30.565.10">
    <property type="entry name" value="Histidine kinase-like ATPase, C-terminal domain"/>
    <property type="match status" value="1"/>
</dbReference>
<keyword evidence="10" id="KW-1185">Reference proteome</keyword>
<dbReference type="RefSeq" id="WP_305989874.1">
    <property type="nucleotide sequence ID" value="NZ_JAVAMP010000001.1"/>
</dbReference>
<evidence type="ECO:0000313" key="10">
    <source>
        <dbReference type="Proteomes" id="UP001231941"/>
    </source>
</evidence>
<dbReference type="PROSITE" id="PS51257">
    <property type="entry name" value="PROKAR_LIPOPROTEIN"/>
    <property type="match status" value="1"/>
</dbReference>
<dbReference type="Proteomes" id="UP001231941">
    <property type="component" value="Unassembled WGS sequence"/>
</dbReference>
<feature type="domain" description="Histidine kinase" evidence="8">
    <location>
        <begin position="269"/>
        <end position="452"/>
    </location>
</feature>
<dbReference type="Pfam" id="PF14689">
    <property type="entry name" value="SPOB_a"/>
    <property type="match status" value="1"/>
</dbReference>
<reference evidence="9 10" key="1">
    <citation type="submission" date="2023-08" db="EMBL/GenBank/DDBJ databases">
        <authorList>
            <person name="Park J.-S."/>
        </authorList>
    </citation>
    <scope>NUCLEOTIDE SEQUENCE [LARGE SCALE GENOMIC DNA]</scope>
    <source>
        <strain evidence="9 10">2205SS18-9</strain>
    </source>
</reference>
<dbReference type="InterPro" id="IPR036890">
    <property type="entry name" value="HATPase_C_sf"/>
</dbReference>
<organism evidence="9 10">
    <name type="scientific">Chengkuizengella axinellae</name>
    <dbReference type="NCBI Taxonomy" id="3064388"/>
    <lineage>
        <taxon>Bacteria</taxon>
        <taxon>Bacillati</taxon>
        <taxon>Bacillota</taxon>
        <taxon>Bacilli</taxon>
        <taxon>Bacillales</taxon>
        <taxon>Paenibacillaceae</taxon>
        <taxon>Chengkuizengella</taxon>
    </lineage>
</organism>
<evidence type="ECO:0000259" key="8">
    <source>
        <dbReference type="PROSITE" id="PS50109"/>
    </source>
</evidence>
<dbReference type="EMBL" id="JAVAMP010000001">
    <property type="protein sequence ID" value="MDP5272558.1"/>
    <property type="molecule type" value="Genomic_DNA"/>
</dbReference>
<keyword evidence="7" id="KW-1133">Transmembrane helix</keyword>
<dbReference type="InterPro" id="IPR016120">
    <property type="entry name" value="Sig_transdc_His_kin_SpoOB"/>
</dbReference>
<evidence type="ECO:0000256" key="1">
    <source>
        <dbReference type="ARBA" id="ARBA00022553"/>
    </source>
</evidence>
<evidence type="ECO:0000256" key="4">
    <source>
        <dbReference type="ARBA" id="ARBA00022777"/>
    </source>
</evidence>
<feature type="transmembrane region" description="Helical" evidence="7">
    <location>
        <begin position="176"/>
        <end position="196"/>
    </location>
</feature>
<feature type="transmembrane region" description="Helical" evidence="7">
    <location>
        <begin position="20"/>
        <end position="43"/>
    </location>
</feature>
<evidence type="ECO:0000256" key="6">
    <source>
        <dbReference type="ARBA" id="ARBA00023012"/>
    </source>
</evidence>
<evidence type="ECO:0000256" key="2">
    <source>
        <dbReference type="ARBA" id="ARBA00022679"/>
    </source>
</evidence>
<keyword evidence="3" id="KW-0547">Nucleotide-binding</keyword>
<feature type="transmembrane region" description="Helical" evidence="7">
    <location>
        <begin position="102"/>
        <end position="124"/>
    </location>
</feature>
<evidence type="ECO:0000256" key="7">
    <source>
        <dbReference type="SAM" id="Phobius"/>
    </source>
</evidence>
<sequence>MMIEKVTNLLETILNTLPITLIYSIPVYFLIACFAFIFWGFSVKTYWKKILLFVVLESFYIDFFIFDLPTYFYFLNSILSYFIFFYFIFYRFKFIYKLAISLFSFITLIFLEIVVVISTIAILSTTREELLKTPLHIVYISLPIMIITLAMIYLLKSRNLSPGKELILSIQKNKRITLLLCILIIQFISICFIITLGYTGLFHQLSQIMFLLLIFSVVISLIVILFTLNTLKLAKNEGVQITQQFYIEDVNKMFTSIRGQRHDFLNHVQVISGLVKLKKYEELSKYTNDLTGEISEVNDILEIGHPALAALIQSKTVISLEKKIHFQYNFNNLHKLSLGVTSIDIIKIIGNLIDNAMQEVEQLPQMNRRVFVSGVIDDDNLVITCKNPCKNIEDIKIKNIFEPGFSTKNENNHLGIGLSIIKQRVDYYKGSIDVVCNNNHEIEFKIALPIKV</sequence>
<keyword evidence="6" id="KW-0902">Two-component regulatory system</keyword>
<comment type="caution">
    <text evidence="9">The sequence shown here is derived from an EMBL/GenBank/DDBJ whole genome shotgun (WGS) entry which is preliminary data.</text>
</comment>
<keyword evidence="7" id="KW-0812">Transmembrane</keyword>
<dbReference type="InterPro" id="IPR005467">
    <property type="entry name" value="His_kinase_dom"/>
</dbReference>
<dbReference type="SUPFAM" id="SSF55874">
    <property type="entry name" value="ATPase domain of HSP90 chaperone/DNA topoisomerase II/histidine kinase"/>
    <property type="match status" value="1"/>
</dbReference>
<keyword evidence="1" id="KW-0597">Phosphoprotein</keyword>
<evidence type="ECO:0000256" key="3">
    <source>
        <dbReference type="ARBA" id="ARBA00022741"/>
    </source>
</evidence>
<dbReference type="SMART" id="SM00387">
    <property type="entry name" value="HATPase_c"/>
    <property type="match status" value="1"/>
</dbReference>
<dbReference type="InterPro" id="IPR003594">
    <property type="entry name" value="HATPase_dom"/>
</dbReference>
<keyword evidence="5" id="KW-0067">ATP-binding</keyword>
<proteinExistence type="predicted"/>
<dbReference type="Pfam" id="PF14501">
    <property type="entry name" value="HATPase_c_5"/>
    <property type="match status" value="1"/>
</dbReference>
<dbReference type="InterPro" id="IPR032834">
    <property type="entry name" value="NatK-like_C"/>
</dbReference>
<accession>A0ABT9IT96</accession>
<feature type="transmembrane region" description="Helical" evidence="7">
    <location>
        <begin position="136"/>
        <end position="155"/>
    </location>
</feature>
<dbReference type="SUPFAM" id="SSF55890">
    <property type="entry name" value="Sporulation response regulatory protein Spo0B"/>
    <property type="match status" value="1"/>
</dbReference>
<gene>
    <name evidence="9" type="ORF">Q5Y73_00400</name>
</gene>
<dbReference type="PANTHER" id="PTHR40448">
    <property type="entry name" value="TWO-COMPONENT SENSOR HISTIDINE KINASE"/>
    <property type="match status" value="1"/>
</dbReference>
<dbReference type="PANTHER" id="PTHR40448:SF1">
    <property type="entry name" value="TWO-COMPONENT SENSOR HISTIDINE KINASE"/>
    <property type="match status" value="1"/>
</dbReference>
<evidence type="ECO:0000313" key="9">
    <source>
        <dbReference type="EMBL" id="MDP5272558.1"/>
    </source>
</evidence>
<dbReference type="PROSITE" id="PS50109">
    <property type="entry name" value="HIS_KIN"/>
    <property type="match status" value="1"/>
</dbReference>
<dbReference type="Gene3D" id="1.10.287.130">
    <property type="match status" value="1"/>
</dbReference>
<keyword evidence="4" id="KW-0418">Kinase</keyword>